<keyword evidence="4 6" id="KW-1133">Transmembrane helix</keyword>
<feature type="transmembrane region" description="Helical" evidence="6">
    <location>
        <begin position="277"/>
        <end position="298"/>
    </location>
</feature>
<feature type="transmembrane region" description="Helical" evidence="6">
    <location>
        <begin position="97"/>
        <end position="118"/>
    </location>
</feature>
<name>A0AAP2CHS5_9BACT</name>
<feature type="transmembrane region" description="Helical" evidence="6">
    <location>
        <begin position="12"/>
        <end position="37"/>
    </location>
</feature>
<dbReference type="PANTHER" id="PTHR10010:SF46">
    <property type="entry name" value="SODIUM-DEPENDENT PHOSPHATE TRANSPORT PROTEIN 2B"/>
    <property type="match status" value="1"/>
</dbReference>
<evidence type="ECO:0000256" key="3">
    <source>
        <dbReference type="ARBA" id="ARBA00022692"/>
    </source>
</evidence>
<proteinExistence type="predicted"/>
<evidence type="ECO:0000313" key="8">
    <source>
        <dbReference type="Proteomes" id="UP001319104"/>
    </source>
</evidence>
<evidence type="ECO:0000256" key="5">
    <source>
        <dbReference type="ARBA" id="ARBA00023136"/>
    </source>
</evidence>
<sequence>MSKIQQAQTKSFKLIMAIQLLLALLLFMFSIDLLTFSLARLNNEVARDIFTATFNPFVGLFIGLLMTALFQSSSMVTAMVVAVVASGNLSLQQAVPLIMGANIGTTLTSTLVSFTFIMKRSGFKKALAAGLLHDFFNIFTAIILFPLEFYFGLLSKSAIFLTSTFFASSANIEGDYVYNVLFTRPATIWVYDFIGQPLITLIMGIILIFLTIKILSDTVLKTFLSSKFKNLNEHVFGAPARTFVYGTLFTAAVQSSTVTTSLVVPAVATRKISLEKVFPFIIGANMGTTITAVVAAIYKTEAAISIAIVHILFNLVGTLIFLPFPALRNLPIRLAVYFGKQSTKHRFLSLAYILLTFFVIPFLLIYFNRKDNVKPLEAKAEVKKEIRMRGPLSGLKAVDGQPKSDSRF</sequence>
<keyword evidence="5 6" id="KW-0472">Membrane</keyword>
<comment type="subcellular location">
    <subcellularLocation>
        <location evidence="1">Cell membrane</location>
        <topology evidence="1">Multi-pass membrane protein</topology>
    </subcellularLocation>
</comment>
<accession>A0AAP2CHS5</accession>
<keyword evidence="8" id="KW-1185">Reference proteome</keyword>
<protein>
    <submittedName>
        <fullName evidence="7">Na/Pi symporter</fullName>
    </submittedName>
</protein>
<evidence type="ECO:0000256" key="6">
    <source>
        <dbReference type="SAM" id="Phobius"/>
    </source>
</evidence>
<dbReference type="NCBIfam" id="NF037997">
    <property type="entry name" value="Na_Pi_symport"/>
    <property type="match status" value="2"/>
</dbReference>
<evidence type="ECO:0000256" key="1">
    <source>
        <dbReference type="ARBA" id="ARBA00004651"/>
    </source>
</evidence>
<feature type="transmembrane region" description="Helical" evidence="6">
    <location>
        <begin position="130"/>
        <end position="151"/>
    </location>
</feature>
<dbReference type="PANTHER" id="PTHR10010">
    <property type="entry name" value="SOLUTE CARRIER FAMILY 34 SODIUM PHOSPHATE , MEMBER 2-RELATED"/>
    <property type="match status" value="1"/>
</dbReference>
<keyword evidence="2" id="KW-1003">Cell membrane</keyword>
<feature type="transmembrane region" description="Helical" evidence="6">
    <location>
        <begin position="198"/>
        <end position="220"/>
    </location>
</feature>
<dbReference type="RefSeq" id="WP_213945258.1">
    <property type="nucleotide sequence ID" value="NZ_JAHCMY010000004.1"/>
</dbReference>
<evidence type="ECO:0000313" key="7">
    <source>
        <dbReference type="EMBL" id="MBS9524402.1"/>
    </source>
</evidence>
<keyword evidence="3 6" id="KW-0812">Transmembrane</keyword>
<dbReference type="EMBL" id="JAHCMY010000004">
    <property type="protein sequence ID" value="MBS9524402.1"/>
    <property type="molecule type" value="Genomic_DNA"/>
</dbReference>
<feature type="transmembrane region" description="Helical" evidence="6">
    <location>
        <begin position="347"/>
        <end position="367"/>
    </location>
</feature>
<gene>
    <name evidence="7" type="ORF">KI659_10275</name>
</gene>
<evidence type="ECO:0000256" key="4">
    <source>
        <dbReference type="ARBA" id="ARBA00022989"/>
    </source>
</evidence>
<feature type="transmembrane region" description="Helical" evidence="6">
    <location>
        <begin position="304"/>
        <end position="327"/>
    </location>
</feature>
<dbReference type="GO" id="GO:0005436">
    <property type="term" value="F:sodium:phosphate symporter activity"/>
    <property type="evidence" value="ECO:0007669"/>
    <property type="project" value="InterPro"/>
</dbReference>
<dbReference type="GO" id="GO:0005886">
    <property type="term" value="C:plasma membrane"/>
    <property type="evidence" value="ECO:0007669"/>
    <property type="project" value="UniProtKB-SubCell"/>
</dbReference>
<reference evidence="7 8" key="1">
    <citation type="submission" date="2021-05" db="EMBL/GenBank/DDBJ databases">
        <authorList>
            <person name="Zhang Z.D."/>
            <person name="Osman G."/>
        </authorList>
    </citation>
    <scope>NUCLEOTIDE SEQUENCE [LARGE SCALE GENOMIC DNA]</scope>
    <source>
        <strain evidence="7 8">KCTC 32217</strain>
    </source>
</reference>
<organism evidence="7 8">
    <name type="scientific">Litoribacter ruber</name>
    <dbReference type="NCBI Taxonomy" id="702568"/>
    <lineage>
        <taxon>Bacteria</taxon>
        <taxon>Pseudomonadati</taxon>
        <taxon>Bacteroidota</taxon>
        <taxon>Cytophagia</taxon>
        <taxon>Cytophagales</taxon>
        <taxon>Cyclobacteriaceae</taxon>
        <taxon>Litoribacter</taxon>
    </lineage>
</organism>
<dbReference type="GO" id="GO:0044341">
    <property type="term" value="P:sodium-dependent phosphate transport"/>
    <property type="evidence" value="ECO:0007669"/>
    <property type="project" value="InterPro"/>
</dbReference>
<dbReference type="AlphaFoldDB" id="A0AAP2CHS5"/>
<dbReference type="InterPro" id="IPR003841">
    <property type="entry name" value="Na/Pi_transpt"/>
</dbReference>
<feature type="transmembrane region" description="Helical" evidence="6">
    <location>
        <begin position="57"/>
        <end position="85"/>
    </location>
</feature>
<comment type="caution">
    <text evidence="7">The sequence shown here is derived from an EMBL/GenBank/DDBJ whole genome shotgun (WGS) entry which is preliminary data.</text>
</comment>
<evidence type="ECO:0000256" key="2">
    <source>
        <dbReference type="ARBA" id="ARBA00022475"/>
    </source>
</evidence>
<dbReference type="Pfam" id="PF02690">
    <property type="entry name" value="Na_Pi_cotrans"/>
    <property type="match status" value="2"/>
</dbReference>
<dbReference type="Proteomes" id="UP001319104">
    <property type="component" value="Unassembled WGS sequence"/>
</dbReference>